<dbReference type="RefSeq" id="XP_062661691.1">
    <property type="nucleotide sequence ID" value="XM_062801512.1"/>
</dbReference>
<feature type="compositionally biased region" description="Polar residues" evidence="2">
    <location>
        <begin position="257"/>
        <end position="266"/>
    </location>
</feature>
<protein>
    <submittedName>
        <fullName evidence="3">Uncharacterized protein</fullName>
    </submittedName>
</protein>
<sequence>MPSMTKLPADSFWPKGTRDSDIPKLTVDSPSSLISPLSLPRGVNGYFDHIVSNGNTPTQVRSVSQPRGSQAYSPLSPHALPSAKQAQFQYDQHRPSSLPPTNRNGITSPRPSGNGLKTNQDMAVGLINNNLSPADSGLGSRSISADAVAASTHDCMVRRLLQQKARMQEAWEAERKYLEANRERAEEVYKEERALMEEERAEWEAEKAVLIGEIERMGGTNPPLSSERSSQPRAQKGGPVARNGSSPLPIPGPRVQDITSPRSPNGPNAPAVDFMKQAEASETGTTPVPIVDVGEIHPELEGIPIKATSIKKATFSDAGSQKGSNPSSQSGSPPPGPDQPISPRVKKEQTLQVLAAGEADRLTMHAGHTPNHSLSSMTTATSSGTATATSNSGDSTPTMPHEDVASSQGTAAADDGDRASGLQRAMEPLPDLKGPFMVRNMPAHDEIFFQKLSDRLQEVSQDNAAALPAVLKDSELAEKATQPGAGESKTQAKDQPGAGSDAGSEGSRSSSRSGDEDPSDVPLKFKKRMNFGAPFGEFR</sequence>
<feature type="compositionally biased region" description="Polar residues" evidence="2">
    <location>
        <begin position="222"/>
        <end position="233"/>
    </location>
</feature>
<dbReference type="Proteomes" id="UP001278766">
    <property type="component" value="Unassembled WGS sequence"/>
</dbReference>
<evidence type="ECO:0000256" key="2">
    <source>
        <dbReference type="SAM" id="MobiDB-lite"/>
    </source>
</evidence>
<evidence type="ECO:0000313" key="4">
    <source>
        <dbReference type="Proteomes" id="UP001278766"/>
    </source>
</evidence>
<feature type="compositionally biased region" description="Low complexity" evidence="2">
    <location>
        <begin position="319"/>
        <end position="331"/>
    </location>
</feature>
<feature type="region of interest" description="Disordered" evidence="2">
    <location>
        <begin position="475"/>
        <end position="539"/>
    </location>
</feature>
<name>A0AAE0HKE0_9PEZI</name>
<proteinExistence type="predicted"/>
<feature type="compositionally biased region" description="Low complexity" evidence="2">
    <location>
        <begin position="375"/>
        <end position="396"/>
    </location>
</feature>
<feature type="region of interest" description="Disordered" evidence="2">
    <location>
        <begin position="1"/>
        <end position="39"/>
    </location>
</feature>
<feature type="region of interest" description="Disordered" evidence="2">
    <location>
        <begin position="216"/>
        <end position="420"/>
    </location>
</feature>
<feature type="compositionally biased region" description="Polar residues" evidence="2">
    <location>
        <begin position="53"/>
        <end position="73"/>
    </location>
</feature>
<keyword evidence="1" id="KW-0175">Coiled coil</keyword>
<reference evidence="3" key="1">
    <citation type="journal article" date="2023" name="Mol. Phylogenet. Evol.">
        <title>Genome-scale phylogeny and comparative genomics of the fungal order Sordariales.</title>
        <authorList>
            <person name="Hensen N."/>
            <person name="Bonometti L."/>
            <person name="Westerberg I."/>
            <person name="Brannstrom I.O."/>
            <person name="Guillou S."/>
            <person name="Cros-Aarteil S."/>
            <person name="Calhoun S."/>
            <person name="Haridas S."/>
            <person name="Kuo A."/>
            <person name="Mondo S."/>
            <person name="Pangilinan J."/>
            <person name="Riley R."/>
            <person name="LaButti K."/>
            <person name="Andreopoulos B."/>
            <person name="Lipzen A."/>
            <person name="Chen C."/>
            <person name="Yan M."/>
            <person name="Daum C."/>
            <person name="Ng V."/>
            <person name="Clum A."/>
            <person name="Steindorff A."/>
            <person name="Ohm R.A."/>
            <person name="Martin F."/>
            <person name="Silar P."/>
            <person name="Natvig D.O."/>
            <person name="Lalanne C."/>
            <person name="Gautier V."/>
            <person name="Ament-Velasquez S.L."/>
            <person name="Kruys A."/>
            <person name="Hutchinson M.I."/>
            <person name="Powell A.J."/>
            <person name="Barry K."/>
            <person name="Miller A.N."/>
            <person name="Grigoriev I.V."/>
            <person name="Debuchy R."/>
            <person name="Gladieux P."/>
            <person name="Hiltunen Thoren M."/>
            <person name="Johannesson H."/>
        </authorList>
    </citation>
    <scope>NUCLEOTIDE SEQUENCE</scope>
    <source>
        <strain evidence="3">CBS 168.71</strain>
    </source>
</reference>
<organism evidence="3 4">
    <name type="scientific">Chaetomium fimeti</name>
    <dbReference type="NCBI Taxonomy" id="1854472"/>
    <lineage>
        <taxon>Eukaryota</taxon>
        <taxon>Fungi</taxon>
        <taxon>Dikarya</taxon>
        <taxon>Ascomycota</taxon>
        <taxon>Pezizomycotina</taxon>
        <taxon>Sordariomycetes</taxon>
        <taxon>Sordariomycetidae</taxon>
        <taxon>Sordariales</taxon>
        <taxon>Chaetomiaceae</taxon>
        <taxon>Chaetomium</taxon>
    </lineage>
</organism>
<gene>
    <name evidence="3" type="ORF">B0H64DRAFT_353616</name>
</gene>
<evidence type="ECO:0000313" key="3">
    <source>
        <dbReference type="EMBL" id="KAK3298177.1"/>
    </source>
</evidence>
<feature type="compositionally biased region" description="Low complexity" evidence="2">
    <location>
        <begin position="496"/>
        <end position="512"/>
    </location>
</feature>
<dbReference type="AlphaFoldDB" id="A0AAE0HKE0"/>
<dbReference type="EMBL" id="JAUEPN010000002">
    <property type="protein sequence ID" value="KAK3298177.1"/>
    <property type="molecule type" value="Genomic_DNA"/>
</dbReference>
<feature type="coiled-coil region" evidence="1">
    <location>
        <begin position="168"/>
        <end position="213"/>
    </location>
</feature>
<comment type="caution">
    <text evidence="3">The sequence shown here is derived from an EMBL/GenBank/DDBJ whole genome shotgun (WGS) entry which is preliminary data.</text>
</comment>
<accession>A0AAE0HKE0</accession>
<feature type="compositionally biased region" description="Low complexity" evidence="2">
    <location>
        <begin position="29"/>
        <end position="39"/>
    </location>
</feature>
<keyword evidence="4" id="KW-1185">Reference proteome</keyword>
<dbReference type="GeneID" id="87838460"/>
<feature type="compositionally biased region" description="Polar residues" evidence="2">
    <location>
        <begin position="99"/>
        <end position="117"/>
    </location>
</feature>
<reference evidence="3" key="2">
    <citation type="submission" date="2023-06" db="EMBL/GenBank/DDBJ databases">
        <authorList>
            <consortium name="Lawrence Berkeley National Laboratory"/>
            <person name="Haridas S."/>
            <person name="Hensen N."/>
            <person name="Bonometti L."/>
            <person name="Westerberg I."/>
            <person name="Brannstrom I.O."/>
            <person name="Guillou S."/>
            <person name="Cros-Aarteil S."/>
            <person name="Calhoun S."/>
            <person name="Kuo A."/>
            <person name="Mondo S."/>
            <person name="Pangilinan J."/>
            <person name="Riley R."/>
            <person name="Labutti K."/>
            <person name="Andreopoulos B."/>
            <person name="Lipzen A."/>
            <person name="Chen C."/>
            <person name="Yanf M."/>
            <person name="Daum C."/>
            <person name="Ng V."/>
            <person name="Clum A."/>
            <person name="Steindorff A."/>
            <person name="Ohm R."/>
            <person name="Martin F."/>
            <person name="Silar P."/>
            <person name="Natvig D."/>
            <person name="Lalanne C."/>
            <person name="Gautier V."/>
            <person name="Ament-Velasquez S.L."/>
            <person name="Kruys A."/>
            <person name="Hutchinson M.I."/>
            <person name="Powell A.J."/>
            <person name="Barry K."/>
            <person name="Miller A.N."/>
            <person name="Grigoriev I.V."/>
            <person name="Debuchy R."/>
            <person name="Gladieux P."/>
            <person name="Thoren M.H."/>
            <person name="Johannesson H."/>
        </authorList>
    </citation>
    <scope>NUCLEOTIDE SEQUENCE</scope>
    <source>
        <strain evidence="3">CBS 168.71</strain>
    </source>
</reference>
<feature type="region of interest" description="Disordered" evidence="2">
    <location>
        <begin position="53"/>
        <end position="117"/>
    </location>
</feature>
<evidence type="ECO:0000256" key="1">
    <source>
        <dbReference type="SAM" id="Coils"/>
    </source>
</evidence>